<dbReference type="EMBL" id="AP025739">
    <property type="protein sequence ID" value="BDI29882.1"/>
    <property type="molecule type" value="Genomic_DNA"/>
</dbReference>
<evidence type="ECO:0000313" key="2">
    <source>
        <dbReference type="Proteomes" id="UP000287394"/>
    </source>
</evidence>
<accession>A0A402D5F5</accession>
<dbReference type="AlphaFoldDB" id="A0A402D5F5"/>
<gene>
    <name evidence="1" type="ORF">CCAX7_19330</name>
</gene>
<dbReference type="InterPro" id="IPR000551">
    <property type="entry name" value="MerR-type_HTH_dom"/>
</dbReference>
<dbReference type="GO" id="GO:0015689">
    <property type="term" value="P:molybdate ion transport"/>
    <property type="evidence" value="ECO:0007669"/>
    <property type="project" value="InterPro"/>
</dbReference>
<dbReference type="InterPro" id="IPR008995">
    <property type="entry name" value="Mo/tungstate-bd_C_term_dom"/>
</dbReference>
<dbReference type="Pfam" id="PF00376">
    <property type="entry name" value="MerR"/>
    <property type="match status" value="1"/>
</dbReference>
<reference evidence="1 2" key="1">
    <citation type="journal article" date="2019" name="Int. J. Syst. Evol. Microbiol.">
        <title>Capsulimonas corticalis gen. nov., sp. nov., an aerobic capsulated bacterium, of a novel bacterial order, Capsulimonadales ord. nov., of the class Armatimonadia of the phylum Armatimonadetes.</title>
        <authorList>
            <person name="Li J."/>
            <person name="Kudo C."/>
            <person name="Tonouchi A."/>
        </authorList>
    </citation>
    <scope>NUCLEOTIDE SEQUENCE [LARGE SCALE GENOMIC DNA]</scope>
    <source>
        <strain evidence="1 2">AX-7</strain>
    </source>
</reference>
<evidence type="ECO:0000313" key="1">
    <source>
        <dbReference type="EMBL" id="BDI29882.1"/>
    </source>
</evidence>
<dbReference type="InterPro" id="IPR004606">
    <property type="entry name" value="Mop_domain"/>
</dbReference>
<dbReference type="OrthoDB" id="271159at2"/>
<dbReference type="GO" id="GO:0003677">
    <property type="term" value="F:DNA binding"/>
    <property type="evidence" value="ECO:0007669"/>
    <property type="project" value="InterPro"/>
</dbReference>
<proteinExistence type="predicted"/>
<dbReference type="Proteomes" id="UP000287394">
    <property type="component" value="Chromosome"/>
</dbReference>
<dbReference type="KEGG" id="ccot:CCAX7_19330"/>
<dbReference type="Gene3D" id="1.10.1660.10">
    <property type="match status" value="1"/>
</dbReference>
<organism evidence="1 2">
    <name type="scientific">Capsulimonas corticalis</name>
    <dbReference type="NCBI Taxonomy" id="2219043"/>
    <lineage>
        <taxon>Bacteria</taxon>
        <taxon>Bacillati</taxon>
        <taxon>Armatimonadota</taxon>
        <taxon>Armatimonadia</taxon>
        <taxon>Capsulimonadales</taxon>
        <taxon>Capsulimonadaceae</taxon>
        <taxon>Capsulimonas</taxon>
    </lineage>
</organism>
<dbReference type="InterPro" id="IPR005116">
    <property type="entry name" value="Transp-assoc_OB_typ1"/>
</dbReference>
<dbReference type="PROSITE" id="PS51866">
    <property type="entry name" value="MOP"/>
    <property type="match status" value="1"/>
</dbReference>
<dbReference type="GO" id="GO:0006355">
    <property type="term" value="P:regulation of DNA-templated transcription"/>
    <property type="evidence" value="ECO:0007669"/>
    <property type="project" value="InterPro"/>
</dbReference>
<dbReference type="PROSITE" id="PS50937">
    <property type="entry name" value="HTH_MERR_2"/>
    <property type="match status" value="1"/>
</dbReference>
<dbReference type="InterPro" id="IPR009061">
    <property type="entry name" value="DNA-bd_dom_put_sf"/>
</dbReference>
<keyword evidence="2" id="KW-1185">Reference proteome</keyword>
<dbReference type="SUPFAM" id="SSF50331">
    <property type="entry name" value="MOP-like"/>
    <property type="match status" value="1"/>
</dbReference>
<dbReference type="NCBIfam" id="TIGR00638">
    <property type="entry name" value="Mop"/>
    <property type="match status" value="1"/>
</dbReference>
<protein>
    <submittedName>
        <fullName evidence="1">Uncharacterized protein</fullName>
    </submittedName>
</protein>
<dbReference type="Gene3D" id="2.40.50.100">
    <property type="match status" value="1"/>
</dbReference>
<dbReference type="SUPFAM" id="SSF46955">
    <property type="entry name" value="Putative DNA-binding domain"/>
    <property type="match status" value="1"/>
</dbReference>
<dbReference type="RefSeq" id="WP_119324651.1">
    <property type="nucleotide sequence ID" value="NZ_AP025739.1"/>
</dbReference>
<sequence length="139" mass="15267">MSVKLTRAQVAQMLQITPKTLAQWEKSGRIPTAERDWRGWRLYDEAAVAKIRQVLGNTPPESAPSAEPLPEVRISARNQLHGVVTRIDGDGVLCEVTLELPGGQEIVSVITRSSVERLELRVGATAFALIKSTEVLLAR</sequence>
<dbReference type="Pfam" id="PF03459">
    <property type="entry name" value="TOBE"/>
    <property type="match status" value="1"/>
</dbReference>
<name>A0A402D5F5_9BACT</name>